<organism evidence="1 2">
    <name type="scientific">Proteus mirabilis</name>
    <dbReference type="NCBI Taxonomy" id="584"/>
    <lineage>
        <taxon>Bacteria</taxon>
        <taxon>Pseudomonadati</taxon>
        <taxon>Pseudomonadota</taxon>
        <taxon>Gammaproteobacteria</taxon>
        <taxon>Enterobacterales</taxon>
        <taxon>Morganellaceae</taxon>
        <taxon>Proteus</taxon>
    </lineage>
</organism>
<dbReference type="RefSeq" id="WP_049237073.1">
    <property type="nucleotide sequence ID" value="NZ_CP086377.1"/>
</dbReference>
<protein>
    <submittedName>
        <fullName evidence="1">Phage protein</fullName>
    </submittedName>
</protein>
<dbReference type="AlphaFoldDB" id="A0A2X2C764"/>
<dbReference type="Proteomes" id="UP000251485">
    <property type="component" value="Unassembled WGS sequence"/>
</dbReference>
<dbReference type="InterPro" id="IPR038666">
    <property type="entry name" value="SSP1_head-tail_sf"/>
</dbReference>
<dbReference type="Gene3D" id="2.40.10.270">
    <property type="entry name" value="Bacteriophage SPP1 head-tail adaptor protein"/>
    <property type="match status" value="1"/>
</dbReference>
<accession>A0A2X2C764</accession>
<evidence type="ECO:0000313" key="1">
    <source>
        <dbReference type="EMBL" id="SPZ01536.1"/>
    </source>
</evidence>
<sequence length="113" mass="12961">MKAGRMNQRVTIQRSKLKPDALSGNEVMWFDIATVWAEVKGIRGREYFSSQQTQSETTVRVWLRYFPDVTTADQLMFHYAGTDGKYWDIKSIVADKAKGSMEMICVGAERDDN</sequence>
<evidence type="ECO:0000313" key="2">
    <source>
        <dbReference type="Proteomes" id="UP000251485"/>
    </source>
</evidence>
<name>A0A2X2C764_PROMI</name>
<dbReference type="NCBIfam" id="TIGR01563">
    <property type="entry name" value="gp16_SPP1"/>
    <property type="match status" value="1"/>
</dbReference>
<proteinExistence type="predicted"/>
<dbReference type="EMBL" id="UAUE01000028">
    <property type="protein sequence ID" value="SPZ01536.1"/>
    <property type="molecule type" value="Genomic_DNA"/>
</dbReference>
<dbReference type="Pfam" id="PF05521">
    <property type="entry name" value="Phage_HCP"/>
    <property type="match status" value="1"/>
</dbReference>
<gene>
    <name evidence="1" type="ORF">NCTC10975_04184</name>
</gene>
<reference evidence="1 2" key="1">
    <citation type="submission" date="2018-06" db="EMBL/GenBank/DDBJ databases">
        <authorList>
            <consortium name="Pathogen Informatics"/>
            <person name="Doyle S."/>
        </authorList>
    </citation>
    <scope>NUCLEOTIDE SEQUENCE [LARGE SCALE GENOMIC DNA]</scope>
    <source>
        <strain evidence="1 2">NCTC10975</strain>
    </source>
</reference>
<dbReference type="InterPro" id="IPR008767">
    <property type="entry name" value="Phage_SPP1_head-tail_adaptor"/>
</dbReference>